<feature type="transmembrane region" description="Helical" evidence="5">
    <location>
        <begin position="68"/>
        <end position="86"/>
    </location>
</feature>
<evidence type="ECO:0008006" key="7">
    <source>
        <dbReference type="Google" id="ProtNLM"/>
    </source>
</evidence>
<accession>X0RLZ6</accession>
<name>X0RLZ6_9ZZZZ</name>
<feature type="transmembrane region" description="Helical" evidence="5">
    <location>
        <begin position="233"/>
        <end position="257"/>
    </location>
</feature>
<protein>
    <recommendedName>
        <fullName evidence="7">Divalent metal cation transporter</fullName>
    </recommendedName>
</protein>
<comment type="caution">
    <text evidence="6">The sequence shown here is derived from an EMBL/GenBank/DDBJ whole genome shotgun (WGS) entry which is preliminary data.</text>
</comment>
<evidence type="ECO:0000256" key="2">
    <source>
        <dbReference type="ARBA" id="ARBA00022692"/>
    </source>
</evidence>
<dbReference type="AlphaFoldDB" id="X0RLZ6"/>
<comment type="subcellular location">
    <subcellularLocation>
        <location evidence="1">Membrane</location>
        <topology evidence="1">Multi-pass membrane protein</topology>
    </subcellularLocation>
</comment>
<dbReference type="GO" id="GO:0046873">
    <property type="term" value="F:metal ion transmembrane transporter activity"/>
    <property type="evidence" value="ECO:0007669"/>
    <property type="project" value="InterPro"/>
</dbReference>
<reference evidence="6" key="1">
    <citation type="journal article" date="2014" name="Front. Microbiol.">
        <title>High frequency of phylogenetically diverse reductive dehalogenase-homologous genes in deep subseafloor sedimentary metagenomes.</title>
        <authorList>
            <person name="Kawai M."/>
            <person name="Futagami T."/>
            <person name="Toyoda A."/>
            <person name="Takaki Y."/>
            <person name="Nishi S."/>
            <person name="Hori S."/>
            <person name="Arai W."/>
            <person name="Tsubouchi T."/>
            <person name="Morono Y."/>
            <person name="Uchiyama I."/>
            <person name="Ito T."/>
            <person name="Fujiyama A."/>
            <person name="Inagaki F."/>
            <person name="Takami H."/>
        </authorList>
    </citation>
    <scope>NUCLEOTIDE SEQUENCE</scope>
    <source>
        <strain evidence="6">Expedition CK06-06</strain>
    </source>
</reference>
<feature type="transmembrane region" description="Helical" evidence="5">
    <location>
        <begin position="154"/>
        <end position="175"/>
    </location>
</feature>
<evidence type="ECO:0000256" key="4">
    <source>
        <dbReference type="ARBA" id="ARBA00023136"/>
    </source>
</evidence>
<evidence type="ECO:0000256" key="1">
    <source>
        <dbReference type="ARBA" id="ARBA00004141"/>
    </source>
</evidence>
<feature type="transmembrane region" description="Helical" evidence="5">
    <location>
        <begin position="278"/>
        <end position="302"/>
    </location>
</feature>
<dbReference type="InterPro" id="IPR001046">
    <property type="entry name" value="NRAMP_fam"/>
</dbReference>
<dbReference type="EMBL" id="BARS01007829">
    <property type="protein sequence ID" value="GAF69849.1"/>
    <property type="molecule type" value="Genomic_DNA"/>
</dbReference>
<evidence type="ECO:0000256" key="3">
    <source>
        <dbReference type="ARBA" id="ARBA00022989"/>
    </source>
</evidence>
<proteinExistence type="predicted"/>
<sequence length="320" mass="34840">MFTASAPDVLAKERAQLAEVEGKGLLHRWRVYGRKSGPGWLQSALVLGSGSAMASLFAGAYLQYKLLWVQPLAMVLGIVMFAAMSYQTLSTGIRPFDAMKRFIHPAVAWGWAIGALVATIIWHLPQYALAAGMTDDMIKAATGWEPSSPAVQTLVLIAIGLGVLAISTTVVWCYSSGHRGIRIYERTLKGLIWMIILAFLIVIYKAVRRDGMEWGALFKGFLPLHIPTDRRGVSIVMAAFSAATGINATFLFPYTLLARGWGKEHRGLSRFDLLTGMLLPFCIATSLMVIATGCTIYDPVAFAEGSTRLSPMKAAAMFES</sequence>
<feature type="transmembrane region" description="Helical" evidence="5">
    <location>
        <begin position="187"/>
        <end position="207"/>
    </location>
</feature>
<dbReference type="GO" id="GO:0016020">
    <property type="term" value="C:membrane"/>
    <property type="evidence" value="ECO:0007669"/>
    <property type="project" value="UniProtKB-SubCell"/>
</dbReference>
<feature type="transmembrane region" description="Helical" evidence="5">
    <location>
        <begin position="106"/>
        <end position="124"/>
    </location>
</feature>
<organism evidence="6">
    <name type="scientific">marine sediment metagenome</name>
    <dbReference type="NCBI Taxonomy" id="412755"/>
    <lineage>
        <taxon>unclassified sequences</taxon>
        <taxon>metagenomes</taxon>
        <taxon>ecological metagenomes</taxon>
    </lineage>
</organism>
<evidence type="ECO:0000256" key="5">
    <source>
        <dbReference type="SAM" id="Phobius"/>
    </source>
</evidence>
<keyword evidence="2 5" id="KW-0812">Transmembrane</keyword>
<feature type="transmembrane region" description="Helical" evidence="5">
    <location>
        <begin position="40"/>
        <end position="62"/>
    </location>
</feature>
<dbReference type="Pfam" id="PF01566">
    <property type="entry name" value="Nramp"/>
    <property type="match status" value="1"/>
</dbReference>
<gene>
    <name evidence="6" type="ORF">S01H1_15005</name>
</gene>
<feature type="non-terminal residue" evidence="6">
    <location>
        <position position="320"/>
    </location>
</feature>
<keyword evidence="4 5" id="KW-0472">Membrane</keyword>
<evidence type="ECO:0000313" key="6">
    <source>
        <dbReference type="EMBL" id="GAF69849.1"/>
    </source>
</evidence>
<keyword evidence="3 5" id="KW-1133">Transmembrane helix</keyword>